<dbReference type="EMBL" id="FIZY01000001">
    <property type="protein sequence ID" value="CZF77502.1"/>
    <property type="molecule type" value="Genomic_DNA"/>
</dbReference>
<keyword evidence="5 7" id="KW-1133">Transmembrane helix</keyword>
<organism evidence="9 10">
    <name type="scientific">Grimontia marina</name>
    <dbReference type="NCBI Taxonomy" id="646534"/>
    <lineage>
        <taxon>Bacteria</taxon>
        <taxon>Pseudomonadati</taxon>
        <taxon>Pseudomonadota</taxon>
        <taxon>Gammaproteobacteria</taxon>
        <taxon>Vibrionales</taxon>
        <taxon>Vibrionaceae</taxon>
        <taxon>Grimontia</taxon>
    </lineage>
</organism>
<dbReference type="OrthoDB" id="9808602at2"/>
<comment type="similarity">
    <text evidence="2">Belongs to the bacterial sugar transferase family.</text>
</comment>
<dbReference type="EC" id="2.7.8.31" evidence="9"/>
<keyword evidence="4 7" id="KW-0812">Transmembrane</keyword>
<feature type="transmembrane region" description="Helical" evidence="7">
    <location>
        <begin position="282"/>
        <end position="303"/>
    </location>
</feature>
<dbReference type="InterPro" id="IPR036291">
    <property type="entry name" value="NAD(P)-bd_dom_sf"/>
</dbReference>
<dbReference type="Pfam" id="PF02397">
    <property type="entry name" value="Bac_transf"/>
    <property type="match status" value="1"/>
</dbReference>
<protein>
    <submittedName>
        <fullName evidence="9">UDP-glucose:undecaprenyl-phosphate glucose-1-phosphate transferase</fullName>
        <ecNumber evidence="9">2.7.8.31</ecNumber>
    </submittedName>
</protein>
<dbReference type="GO" id="GO:0009242">
    <property type="term" value="P:colanic acid biosynthetic process"/>
    <property type="evidence" value="ECO:0007669"/>
    <property type="project" value="TreeGrafter"/>
</dbReference>
<evidence type="ECO:0000256" key="4">
    <source>
        <dbReference type="ARBA" id="ARBA00022692"/>
    </source>
</evidence>
<feature type="transmembrane region" description="Helical" evidence="7">
    <location>
        <begin position="105"/>
        <end position="127"/>
    </location>
</feature>
<evidence type="ECO:0000313" key="9">
    <source>
        <dbReference type="EMBL" id="CZF77502.1"/>
    </source>
</evidence>
<gene>
    <name evidence="9" type="primary">wcaJ_1</name>
    <name evidence="9" type="ORF">GMA8713_00200</name>
</gene>
<proteinExistence type="inferred from homology"/>
<name>A0A128ESF0_9GAMM</name>
<dbReference type="NCBIfam" id="TIGR03025">
    <property type="entry name" value="EPS_sugtrans"/>
    <property type="match status" value="1"/>
</dbReference>
<dbReference type="GO" id="GO:0016020">
    <property type="term" value="C:membrane"/>
    <property type="evidence" value="ECO:0007669"/>
    <property type="project" value="UniProtKB-SubCell"/>
</dbReference>
<evidence type="ECO:0000256" key="2">
    <source>
        <dbReference type="ARBA" id="ARBA00006464"/>
    </source>
</evidence>
<dbReference type="NCBIfam" id="TIGR03023">
    <property type="entry name" value="WcaJ_sugtrans"/>
    <property type="match status" value="1"/>
</dbReference>
<evidence type="ECO:0000256" key="6">
    <source>
        <dbReference type="ARBA" id="ARBA00023136"/>
    </source>
</evidence>
<dbReference type="PANTHER" id="PTHR30576:SF21">
    <property type="entry name" value="UDP-GLUCOSE:UNDECAPRENYL-PHOSPHATE GLUCOSE-1-PHOSPHATE TRANSFERASE"/>
    <property type="match status" value="1"/>
</dbReference>
<dbReference type="Gene3D" id="3.40.50.720">
    <property type="entry name" value="NAD(P)-binding Rossmann-like Domain"/>
    <property type="match status" value="1"/>
</dbReference>
<reference evidence="10" key="1">
    <citation type="submission" date="2016-02" db="EMBL/GenBank/DDBJ databases">
        <authorList>
            <person name="Rodrigo-Torres Lidia"/>
            <person name="Arahal R.David."/>
        </authorList>
    </citation>
    <scope>NUCLEOTIDE SEQUENCE [LARGE SCALE GENOMIC DNA]</scope>
    <source>
        <strain evidence="10">CECT 8713</strain>
    </source>
</reference>
<evidence type="ECO:0000256" key="7">
    <source>
        <dbReference type="SAM" id="Phobius"/>
    </source>
</evidence>
<feature type="transmembrane region" description="Helical" evidence="7">
    <location>
        <begin position="12"/>
        <end position="34"/>
    </location>
</feature>
<dbReference type="PANTHER" id="PTHR30576">
    <property type="entry name" value="COLANIC BIOSYNTHESIS UDP-GLUCOSE LIPID CARRIER TRANSFERASE"/>
    <property type="match status" value="1"/>
</dbReference>
<keyword evidence="6 7" id="KW-0472">Membrane</keyword>
<sequence>MDSTLKLHSNYGALHVLYRTIDCLIILLTLYVISTSYTNQFIQKDLLLGSYAILVYMLVAEKNELYRSWRVHLFREEALSISKAWFITFIALVFLAFFTKTSTDYSRVVTGVWLIATPVILITWRYAAKQTLKKLRDYGYNKKEAIIIGVTENGIRLAHQLKKHPELGIKVSGFYDDREASRLDIDNLPAPFKGNVPSALELVKSGDAQHVYISMPLKANERITAYLKDFSDTTANTYLIPDFFVYNLIQSRLSAIGNIPTISIHDTPFYGTNGWFKRAQDIVLASLIILLISPVLIGVAIGVKLSSPGPIIFKQYRYGLDGRRIKVWKFRSMSTMDNGSVVKQATKNDPRITPFGAFIRRTSLDELPQFFNVLQGRMSIVGPRPHAVAHNEEYRTIVDRYMLRHKVKPGITGLAQVNGYRGETDTLEKMQKRVEFDIKYIQSWSTWLDLKIIFKTVFKGFTGKTAY</sequence>
<accession>A0A128ESF0</accession>
<dbReference type="InterPro" id="IPR017473">
    <property type="entry name" value="Undecaprenyl-P_gluc_Ptfrase"/>
</dbReference>
<dbReference type="RefSeq" id="WP_062704866.1">
    <property type="nucleotide sequence ID" value="NZ_CAWRCI010000001.1"/>
</dbReference>
<evidence type="ECO:0000256" key="3">
    <source>
        <dbReference type="ARBA" id="ARBA00022679"/>
    </source>
</evidence>
<dbReference type="InterPro" id="IPR017475">
    <property type="entry name" value="EPS_sugar_tfrase"/>
</dbReference>
<evidence type="ECO:0000256" key="1">
    <source>
        <dbReference type="ARBA" id="ARBA00004141"/>
    </source>
</evidence>
<dbReference type="Proteomes" id="UP000073601">
    <property type="component" value="Unassembled WGS sequence"/>
</dbReference>
<evidence type="ECO:0000256" key="5">
    <source>
        <dbReference type="ARBA" id="ARBA00022989"/>
    </source>
</evidence>
<comment type="subcellular location">
    <subcellularLocation>
        <location evidence="1">Membrane</location>
        <topology evidence="1">Multi-pass membrane protein</topology>
    </subcellularLocation>
</comment>
<feature type="domain" description="Bacterial sugar transferase" evidence="8">
    <location>
        <begin position="277"/>
        <end position="460"/>
    </location>
</feature>
<keyword evidence="3 9" id="KW-0808">Transferase</keyword>
<feature type="transmembrane region" description="Helical" evidence="7">
    <location>
        <begin position="80"/>
        <end position="99"/>
    </location>
</feature>
<evidence type="ECO:0000313" key="10">
    <source>
        <dbReference type="Proteomes" id="UP000073601"/>
    </source>
</evidence>
<dbReference type="Pfam" id="PF13727">
    <property type="entry name" value="CoA_binding_3"/>
    <property type="match status" value="1"/>
</dbReference>
<keyword evidence="10" id="KW-1185">Reference proteome</keyword>
<dbReference type="GO" id="GO:0089702">
    <property type="term" value="F:undecaprenyl-phosphate glucose phosphotransferase activity"/>
    <property type="evidence" value="ECO:0007669"/>
    <property type="project" value="UniProtKB-EC"/>
</dbReference>
<dbReference type="InterPro" id="IPR003362">
    <property type="entry name" value="Bact_transf"/>
</dbReference>
<dbReference type="AlphaFoldDB" id="A0A128ESF0"/>
<evidence type="ECO:0000259" key="8">
    <source>
        <dbReference type="Pfam" id="PF02397"/>
    </source>
</evidence>
<dbReference type="SUPFAM" id="SSF51735">
    <property type="entry name" value="NAD(P)-binding Rossmann-fold domains"/>
    <property type="match status" value="1"/>
</dbReference>